<evidence type="ECO:0000313" key="1">
    <source>
        <dbReference type="EMBL" id="GIT96921.1"/>
    </source>
</evidence>
<reference evidence="1 2" key="1">
    <citation type="submission" date="2021-05" db="EMBL/GenBank/DDBJ databases">
        <title>Bacteria Genome sequencing.</title>
        <authorList>
            <person name="Takabe Y."/>
            <person name="Nakajima Y."/>
            <person name="Suzuki S."/>
            <person name="Shiozaki T."/>
        </authorList>
    </citation>
    <scope>NUCLEOTIDE SEQUENCE [LARGE SCALE GENOMIC DNA]</scope>
    <source>
        <strain evidence="1 2">AI_62</strain>
    </source>
</reference>
<keyword evidence="2" id="KW-1185">Reference proteome</keyword>
<comment type="caution">
    <text evidence="1">The sequence shown here is derived from an EMBL/GenBank/DDBJ whole genome shotgun (WGS) entry which is preliminary data.</text>
</comment>
<evidence type="ECO:0008006" key="3">
    <source>
        <dbReference type="Google" id="ProtNLM"/>
    </source>
</evidence>
<dbReference type="InterPro" id="IPR009593">
    <property type="entry name" value="DUF1203"/>
</dbReference>
<proteinExistence type="predicted"/>
<organism evidence="1 2">
    <name type="scientific">Jannaschia pagri</name>
    <dbReference type="NCBI Taxonomy" id="2829797"/>
    <lineage>
        <taxon>Bacteria</taxon>
        <taxon>Pseudomonadati</taxon>
        <taxon>Pseudomonadota</taxon>
        <taxon>Alphaproteobacteria</taxon>
        <taxon>Rhodobacterales</taxon>
        <taxon>Roseobacteraceae</taxon>
        <taxon>Jannaschia</taxon>
    </lineage>
</organism>
<dbReference type="EMBL" id="BPFH01000008">
    <property type="protein sequence ID" value="GIT96921.1"/>
    <property type="molecule type" value="Genomic_DNA"/>
</dbReference>
<accession>A0ABQ4NR70</accession>
<dbReference type="Pfam" id="PF06718">
    <property type="entry name" value="DUF1203"/>
    <property type="match status" value="1"/>
</dbReference>
<evidence type="ECO:0000313" key="2">
    <source>
        <dbReference type="Proteomes" id="UP000786693"/>
    </source>
</evidence>
<gene>
    <name evidence="1" type="ORF">JANAI62_35440</name>
</gene>
<dbReference type="Proteomes" id="UP000786693">
    <property type="component" value="Unassembled WGS sequence"/>
</dbReference>
<name>A0ABQ4NR70_9RHOB</name>
<sequence>MLILAARPFPALQPYAELGPIFLHQKACKAWEGPGRPPILRTSPDYLVKGYTSDHRIRYGTGDIVASGDLDHAIADRLARPDIAFVDVRSARNNCFLTRVRAEILTA</sequence>
<protein>
    <recommendedName>
        <fullName evidence="3">DUF1203 domain-containing protein</fullName>
    </recommendedName>
</protein>